<dbReference type="PROSITE" id="PS50118">
    <property type="entry name" value="HMG_BOX_2"/>
    <property type="match status" value="1"/>
</dbReference>
<dbReference type="SUPFAM" id="SSF47095">
    <property type="entry name" value="HMG-box"/>
    <property type="match status" value="1"/>
</dbReference>
<name>A0A9P5Q0H7_9AGAR</name>
<dbReference type="GO" id="GO:0003677">
    <property type="term" value="F:DNA binding"/>
    <property type="evidence" value="ECO:0007669"/>
    <property type="project" value="UniProtKB-UniRule"/>
</dbReference>
<dbReference type="OrthoDB" id="667577at2759"/>
<sequence>MPKSAPAATSKTTKQASKNTAKEPKEKRPPSAYNVFVKEQLPIWKSEHPDVSAKEAMKGVRALWASAEENPKSVSSSSSIFAA</sequence>
<accession>A0A9P5Q0H7</accession>
<evidence type="ECO:0000313" key="5">
    <source>
        <dbReference type="Proteomes" id="UP000772434"/>
    </source>
</evidence>
<dbReference type="GO" id="GO:0005634">
    <property type="term" value="C:nucleus"/>
    <property type="evidence" value="ECO:0007669"/>
    <property type="project" value="UniProtKB-UniRule"/>
</dbReference>
<dbReference type="CDD" id="cd00084">
    <property type="entry name" value="HMG-box_SF"/>
    <property type="match status" value="1"/>
</dbReference>
<evidence type="ECO:0000259" key="3">
    <source>
        <dbReference type="PROSITE" id="PS50118"/>
    </source>
</evidence>
<feature type="domain" description="HMG box" evidence="3">
    <location>
        <begin position="26"/>
        <end position="72"/>
    </location>
</feature>
<reference evidence="4" key="1">
    <citation type="submission" date="2020-11" db="EMBL/GenBank/DDBJ databases">
        <authorList>
            <consortium name="DOE Joint Genome Institute"/>
            <person name="Ahrendt S."/>
            <person name="Riley R."/>
            <person name="Andreopoulos W."/>
            <person name="Labutti K."/>
            <person name="Pangilinan J."/>
            <person name="Ruiz-Duenas F.J."/>
            <person name="Barrasa J.M."/>
            <person name="Sanchez-Garcia M."/>
            <person name="Camarero S."/>
            <person name="Miyauchi S."/>
            <person name="Serrano A."/>
            <person name="Linde D."/>
            <person name="Babiker R."/>
            <person name="Drula E."/>
            <person name="Ayuso-Fernandez I."/>
            <person name="Pacheco R."/>
            <person name="Padilla G."/>
            <person name="Ferreira P."/>
            <person name="Barriuso J."/>
            <person name="Kellner H."/>
            <person name="Castanera R."/>
            <person name="Alfaro M."/>
            <person name="Ramirez L."/>
            <person name="Pisabarro A.G."/>
            <person name="Kuo A."/>
            <person name="Tritt A."/>
            <person name="Lipzen A."/>
            <person name="He G."/>
            <person name="Yan M."/>
            <person name="Ng V."/>
            <person name="Cullen D."/>
            <person name="Martin F."/>
            <person name="Rosso M.-N."/>
            <person name="Henrissat B."/>
            <person name="Hibbett D."/>
            <person name="Martinez A.T."/>
            <person name="Grigoriev I.V."/>
        </authorList>
    </citation>
    <scope>NUCLEOTIDE SEQUENCE</scope>
    <source>
        <strain evidence="4">AH 40177</strain>
    </source>
</reference>
<dbReference type="Pfam" id="PF00505">
    <property type="entry name" value="HMG_box"/>
    <property type="match status" value="1"/>
</dbReference>
<evidence type="ECO:0000313" key="4">
    <source>
        <dbReference type="EMBL" id="KAF9072806.1"/>
    </source>
</evidence>
<feature type="compositionally biased region" description="Polar residues" evidence="2">
    <location>
        <begin position="7"/>
        <end position="19"/>
    </location>
</feature>
<feature type="compositionally biased region" description="Basic and acidic residues" evidence="2">
    <location>
        <begin position="20"/>
        <end position="29"/>
    </location>
</feature>
<keyword evidence="1" id="KW-0238">DNA-binding</keyword>
<dbReference type="Gene3D" id="1.10.30.10">
    <property type="entry name" value="High mobility group box domain"/>
    <property type="match status" value="1"/>
</dbReference>
<keyword evidence="1" id="KW-0539">Nucleus</keyword>
<dbReference type="AlphaFoldDB" id="A0A9P5Q0H7"/>
<evidence type="ECO:0000256" key="2">
    <source>
        <dbReference type="SAM" id="MobiDB-lite"/>
    </source>
</evidence>
<dbReference type="InterPro" id="IPR009071">
    <property type="entry name" value="HMG_box_dom"/>
</dbReference>
<dbReference type="EMBL" id="JADNRY010000022">
    <property type="protein sequence ID" value="KAF9072806.1"/>
    <property type="molecule type" value="Genomic_DNA"/>
</dbReference>
<comment type="caution">
    <text evidence="4">The sequence shown here is derived from an EMBL/GenBank/DDBJ whole genome shotgun (WGS) entry which is preliminary data.</text>
</comment>
<dbReference type="InterPro" id="IPR036910">
    <property type="entry name" value="HMG_box_dom_sf"/>
</dbReference>
<feature type="region of interest" description="Disordered" evidence="2">
    <location>
        <begin position="1"/>
        <end position="32"/>
    </location>
</feature>
<proteinExistence type="predicted"/>
<organism evidence="4 5">
    <name type="scientific">Rhodocollybia butyracea</name>
    <dbReference type="NCBI Taxonomy" id="206335"/>
    <lineage>
        <taxon>Eukaryota</taxon>
        <taxon>Fungi</taxon>
        <taxon>Dikarya</taxon>
        <taxon>Basidiomycota</taxon>
        <taxon>Agaricomycotina</taxon>
        <taxon>Agaricomycetes</taxon>
        <taxon>Agaricomycetidae</taxon>
        <taxon>Agaricales</taxon>
        <taxon>Marasmiineae</taxon>
        <taxon>Omphalotaceae</taxon>
        <taxon>Rhodocollybia</taxon>
    </lineage>
</organism>
<dbReference type="Proteomes" id="UP000772434">
    <property type="component" value="Unassembled WGS sequence"/>
</dbReference>
<feature type="DNA-binding region" description="HMG box" evidence="1">
    <location>
        <begin position="26"/>
        <end position="72"/>
    </location>
</feature>
<protein>
    <recommendedName>
        <fullName evidence="3">HMG box domain-containing protein</fullName>
    </recommendedName>
</protein>
<keyword evidence="5" id="KW-1185">Reference proteome</keyword>
<gene>
    <name evidence="4" type="ORF">BDP27DRAFT_389676</name>
</gene>
<evidence type="ECO:0000256" key="1">
    <source>
        <dbReference type="PROSITE-ProRule" id="PRU00267"/>
    </source>
</evidence>